<name>A0A510URG8_9CELL</name>
<reference evidence="11 12" key="1">
    <citation type="submission" date="2019-07" db="EMBL/GenBank/DDBJ databases">
        <title>Whole genome shotgun sequence of Cellulomonas persica NBRC 101101.</title>
        <authorList>
            <person name="Hosoyama A."/>
            <person name="Uohara A."/>
            <person name="Ohji S."/>
            <person name="Ichikawa N."/>
        </authorList>
    </citation>
    <scope>NUCLEOTIDE SEQUENCE [LARGE SCALE GENOMIC DNA]</scope>
    <source>
        <strain evidence="11 12">NBRC 101101</strain>
    </source>
</reference>
<dbReference type="RefSeq" id="WP_146805542.1">
    <property type="nucleotide sequence ID" value="NZ_BJUA01000004.1"/>
</dbReference>
<dbReference type="Gene3D" id="3.40.50.300">
    <property type="entry name" value="P-loop containing nucleotide triphosphate hydrolases"/>
    <property type="match status" value="1"/>
</dbReference>
<dbReference type="NCBIfam" id="TIGR01313">
    <property type="entry name" value="therm_gnt_kin"/>
    <property type="match status" value="1"/>
</dbReference>
<keyword evidence="5 10" id="KW-0547">Nucleotide-binding</keyword>
<evidence type="ECO:0000313" key="11">
    <source>
        <dbReference type="EMBL" id="GEK17258.1"/>
    </source>
</evidence>
<evidence type="ECO:0000256" key="7">
    <source>
        <dbReference type="ARBA" id="ARBA00022840"/>
    </source>
</evidence>
<dbReference type="AlphaFoldDB" id="A0A510URG8"/>
<comment type="catalytic activity">
    <reaction evidence="9 10">
        <text>D-gluconate + ATP = 6-phospho-D-gluconate + ADP + H(+)</text>
        <dbReference type="Rhea" id="RHEA:19433"/>
        <dbReference type="ChEBI" id="CHEBI:15378"/>
        <dbReference type="ChEBI" id="CHEBI:18391"/>
        <dbReference type="ChEBI" id="CHEBI:30616"/>
        <dbReference type="ChEBI" id="CHEBI:58759"/>
        <dbReference type="ChEBI" id="CHEBI:456216"/>
        <dbReference type="EC" id="2.7.1.12"/>
    </reaction>
</comment>
<keyword evidence="7 10" id="KW-0067">ATP-binding</keyword>
<keyword evidence="4 10" id="KW-0808">Transferase</keyword>
<dbReference type="SUPFAM" id="SSF52540">
    <property type="entry name" value="P-loop containing nucleoside triphosphate hydrolases"/>
    <property type="match status" value="1"/>
</dbReference>
<dbReference type="PANTHER" id="PTHR43442:SF3">
    <property type="entry name" value="GLUCONOKINASE-RELATED"/>
    <property type="match status" value="1"/>
</dbReference>
<dbReference type="InterPro" id="IPR006001">
    <property type="entry name" value="Therm_gnt_kin"/>
</dbReference>
<keyword evidence="6 10" id="KW-0418">Kinase</keyword>
<dbReference type="Pfam" id="PF13671">
    <property type="entry name" value="AAA_33"/>
    <property type="match status" value="1"/>
</dbReference>
<dbReference type="GO" id="GO:0005737">
    <property type="term" value="C:cytoplasm"/>
    <property type="evidence" value="ECO:0007669"/>
    <property type="project" value="TreeGrafter"/>
</dbReference>
<dbReference type="PANTHER" id="PTHR43442">
    <property type="entry name" value="GLUCONOKINASE-RELATED"/>
    <property type="match status" value="1"/>
</dbReference>
<dbReference type="GO" id="GO:0046316">
    <property type="term" value="F:gluconokinase activity"/>
    <property type="evidence" value="ECO:0007669"/>
    <property type="project" value="UniProtKB-EC"/>
</dbReference>
<evidence type="ECO:0000256" key="9">
    <source>
        <dbReference type="ARBA" id="ARBA00048090"/>
    </source>
</evidence>
<accession>A0A510URG8</accession>
<evidence type="ECO:0000256" key="10">
    <source>
        <dbReference type="RuleBase" id="RU363066"/>
    </source>
</evidence>
<comment type="similarity">
    <text evidence="2 10">Belongs to the gluconokinase GntK/GntV family.</text>
</comment>
<comment type="caution">
    <text evidence="11">The sequence shown here is derived from an EMBL/GenBank/DDBJ whole genome shotgun (WGS) entry which is preliminary data.</text>
</comment>
<evidence type="ECO:0000256" key="3">
    <source>
        <dbReference type="ARBA" id="ARBA00012054"/>
    </source>
</evidence>
<keyword evidence="8" id="KW-0311">Gluconate utilization</keyword>
<proteinExistence type="inferred from homology"/>
<dbReference type="EC" id="2.7.1.12" evidence="3 10"/>
<dbReference type="FunFam" id="3.40.50.300:FF:000522">
    <property type="entry name" value="Gluconokinase"/>
    <property type="match status" value="1"/>
</dbReference>
<evidence type="ECO:0000256" key="2">
    <source>
        <dbReference type="ARBA" id="ARBA00008420"/>
    </source>
</evidence>
<dbReference type="GO" id="GO:0005524">
    <property type="term" value="F:ATP binding"/>
    <property type="evidence" value="ECO:0007669"/>
    <property type="project" value="UniProtKB-KW"/>
</dbReference>
<dbReference type="EMBL" id="BJUA01000004">
    <property type="protein sequence ID" value="GEK17258.1"/>
    <property type="molecule type" value="Genomic_DNA"/>
</dbReference>
<evidence type="ECO:0000256" key="5">
    <source>
        <dbReference type="ARBA" id="ARBA00022741"/>
    </source>
</evidence>
<evidence type="ECO:0000256" key="6">
    <source>
        <dbReference type="ARBA" id="ARBA00022777"/>
    </source>
</evidence>
<evidence type="ECO:0000256" key="1">
    <source>
        <dbReference type="ARBA" id="ARBA00004761"/>
    </source>
</evidence>
<dbReference type="GO" id="GO:0019521">
    <property type="term" value="P:D-gluconate metabolic process"/>
    <property type="evidence" value="ECO:0007669"/>
    <property type="project" value="UniProtKB-KW"/>
</dbReference>
<dbReference type="Proteomes" id="UP000321386">
    <property type="component" value="Unassembled WGS sequence"/>
</dbReference>
<sequence length="170" mass="17916">MQHLVVMGVAGSGKTTVALLLAERLGWTFAEADDFHPEANVALMAAGTPLTDEDRAPWLASIAQWISQRDAEGVSTVVTCSALRRAYRDVLRGAAGDVRFVHLAGDPEVIAMRMAARTDHFMPTSLLPSQLATLEPLEADEAGVVVPIGPPPAQVVDEALHALGLDADGA</sequence>
<evidence type="ECO:0000256" key="4">
    <source>
        <dbReference type="ARBA" id="ARBA00022679"/>
    </source>
</evidence>
<comment type="pathway">
    <text evidence="1">Carbohydrate acid metabolism.</text>
</comment>
<organism evidence="11 12">
    <name type="scientific">Cellulomonas persica</name>
    <dbReference type="NCBI Taxonomy" id="76861"/>
    <lineage>
        <taxon>Bacteria</taxon>
        <taxon>Bacillati</taxon>
        <taxon>Actinomycetota</taxon>
        <taxon>Actinomycetes</taxon>
        <taxon>Micrococcales</taxon>
        <taxon>Cellulomonadaceae</taxon>
        <taxon>Cellulomonas</taxon>
    </lineage>
</organism>
<dbReference type="InterPro" id="IPR027417">
    <property type="entry name" value="P-loop_NTPase"/>
</dbReference>
<dbReference type="CDD" id="cd02021">
    <property type="entry name" value="GntK"/>
    <property type="match status" value="1"/>
</dbReference>
<protein>
    <recommendedName>
        <fullName evidence="3 10">Gluconokinase</fullName>
        <ecNumber evidence="3 10">2.7.1.12</ecNumber>
    </recommendedName>
</protein>
<keyword evidence="12" id="KW-1185">Reference proteome</keyword>
<evidence type="ECO:0000313" key="12">
    <source>
        <dbReference type="Proteomes" id="UP000321386"/>
    </source>
</evidence>
<evidence type="ECO:0000256" key="8">
    <source>
        <dbReference type="ARBA" id="ARBA00023064"/>
    </source>
</evidence>
<gene>
    <name evidence="11" type="ORF">CPE01_09910</name>
</gene>
<dbReference type="OrthoDB" id="9795716at2"/>